<organism evidence="2 3">
    <name type="scientific">Mycetohabitans rhizoxinica (strain DSM 19002 / CIP 109453 / HKI 454)</name>
    <name type="common">Paraburkholderia rhizoxinica</name>
    <dbReference type="NCBI Taxonomy" id="882378"/>
    <lineage>
        <taxon>Bacteria</taxon>
        <taxon>Pseudomonadati</taxon>
        <taxon>Pseudomonadota</taxon>
        <taxon>Betaproteobacteria</taxon>
        <taxon>Burkholderiales</taxon>
        <taxon>Burkholderiaceae</taxon>
        <taxon>Mycetohabitans</taxon>
    </lineage>
</organism>
<dbReference type="InterPro" id="IPR000905">
    <property type="entry name" value="Gcp-like_dom"/>
</dbReference>
<dbReference type="Proteomes" id="UP000007437">
    <property type="component" value="Plasmid pBRH01"/>
</dbReference>
<dbReference type="eggNOG" id="COG1214">
    <property type="taxonomic scope" value="Bacteria"/>
</dbReference>
<dbReference type="HOGENOM" id="CLU_707285_0_0_4"/>
<reference evidence="2 3" key="1">
    <citation type="journal article" date="2011" name="J. Bacteriol.">
        <title>Complete genome sequence of Burkholderia rhizoxinica, an endosymbiont of Rhizopus microsporus.</title>
        <authorList>
            <person name="Lackner G."/>
            <person name="Moebius N."/>
            <person name="Partida-Martinez L."/>
            <person name="Hertweck C."/>
        </authorList>
    </citation>
    <scope>NUCLEOTIDE SEQUENCE [LARGE SCALE GENOMIC DNA]</scope>
    <source>
        <strain evidence="3">DSM 19002 / CIP 109453 / HKI 454</strain>
        <plasmid evidence="2 3">pBRH01</plasmid>
    </source>
</reference>
<dbReference type="InterPro" id="IPR043129">
    <property type="entry name" value="ATPase_NBD"/>
</dbReference>
<proteinExistence type="predicted"/>
<geneLocation type="plasmid" evidence="2 3">
    <name>pBRH01</name>
</geneLocation>
<dbReference type="GO" id="GO:0006508">
    <property type="term" value="P:proteolysis"/>
    <property type="evidence" value="ECO:0007669"/>
    <property type="project" value="UniProtKB-KW"/>
</dbReference>
<dbReference type="GO" id="GO:0002949">
    <property type="term" value="P:tRNA threonylcarbamoyladenosine modification"/>
    <property type="evidence" value="ECO:0007669"/>
    <property type="project" value="InterPro"/>
</dbReference>
<evidence type="ECO:0000259" key="1">
    <source>
        <dbReference type="Pfam" id="PF00814"/>
    </source>
</evidence>
<keyword evidence="2" id="KW-0378">Hydrolase</keyword>
<dbReference type="KEGG" id="brh:RBRH_00318"/>
<evidence type="ECO:0000313" key="2">
    <source>
        <dbReference type="EMBL" id="CBW76815.1"/>
    </source>
</evidence>
<gene>
    <name evidence="2" type="ordered locus">RBRH_00318</name>
</gene>
<dbReference type="SUPFAM" id="SSF53067">
    <property type="entry name" value="Actin-like ATPase domain"/>
    <property type="match status" value="2"/>
</dbReference>
<dbReference type="InterPro" id="IPR022496">
    <property type="entry name" value="T6A_TsaB"/>
</dbReference>
<dbReference type="GO" id="GO:0005829">
    <property type="term" value="C:cytosol"/>
    <property type="evidence" value="ECO:0007669"/>
    <property type="project" value="TreeGrafter"/>
</dbReference>
<dbReference type="NCBIfam" id="TIGR03725">
    <property type="entry name" value="T6A_YeaZ"/>
    <property type="match status" value="1"/>
</dbReference>
<dbReference type="PANTHER" id="PTHR11735:SF11">
    <property type="entry name" value="TRNA THREONYLCARBAMOYLADENOSINE BIOSYNTHESIS PROTEIN TSAB"/>
    <property type="match status" value="1"/>
</dbReference>
<dbReference type="AlphaFoldDB" id="E5AUP1"/>
<keyword evidence="2" id="KW-0645">Protease</keyword>
<dbReference type="EMBL" id="FR687360">
    <property type="protein sequence ID" value="CBW76815.1"/>
    <property type="molecule type" value="Genomic_DNA"/>
</dbReference>
<sequence>MPAGAGARHHDAVPFFNDSTNSAYWCLAVSCDVPFSAAQASYLYLPTISAKPGLSPCTSPLVACLNSAYKRSNVRLLGRSDNCLTSPCACANRASISRIVTSSILSIHPELLSVVGTCRYALEQVLQTAELMWAGITIAVMTPHALLALDTSTEFCSVAVFHLPHAAGSPRVVSRHEHTGPASSARVLPAVREVLEEATLTLADCAAVAFGAGPGSFTGLRTAAGVAQGLAFGLGVPVVPVGTLLACAERARASDPDARRVLVALDARMGEVYWADFAWDDTLADWRVCHPAALAVPARVPVPDEPFTLAGNASSVFGDALCAATQARVIDPGAMPHAHALALAGWRAFMAGRALPAHLAMPEYVRDKVAQTTDERAAARALKDPAKEAR</sequence>
<protein>
    <submittedName>
        <fullName evidence="2">Glycoprotease family protein</fullName>
    </submittedName>
</protein>
<evidence type="ECO:0000313" key="3">
    <source>
        <dbReference type="Proteomes" id="UP000007437"/>
    </source>
</evidence>
<dbReference type="CDD" id="cd24032">
    <property type="entry name" value="ASKHA_NBD_TsaB"/>
    <property type="match status" value="1"/>
</dbReference>
<name>E5AUP1_MYCRK</name>
<dbReference type="PANTHER" id="PTHR11735">
    <property type="entry name" value="TRNA N6-ADENOSINE THREONYLCARBAMOYLTRANSFERASE"/>
    <property type="match status" value="1"/>
</dbReference>
<feature type="domain" description="Gcp-like" evidence="1">
    <location>
        <begin position="182"/>
        <end position="352"/>
    </location>
</feature>
<dbReference type="Pfam" id="PF00814">
    <property type="entry name" value="TsaD"/>
    <property type="match status" value="1"/>
</dbReference>
<accession>E5AUP1</accession>
<keyword evidence="2" id="KW-0614">Plasmid</keyword>
<dbReference type="Gene3D" id="3.30.420.40">
    <property type="match status" value="2"/>
</dbReference>
<dbReference type="GO" id="GO:0008233">
    <property type="term" value="F:peptidase activity"/>
    <property type="evidence" value="ECO:0007669"/>
    <property type="project" value="UniProtKB-KW"/>
</dbReference>